<evidence type="ECO:0000313" key="6">
    <source>
        <dbReference type="WBParaSite" id="BXY_0041900.1"/>
    </source>
</evidence>
<dbReference type="Gene3D" id="3.10.20.90">
    <property type="entry name" value="Phosphatidylinositol 3-kinase Catalytic Subunit, Chain A, domain 1"/>
    <property type="match status" value="1"/>
</dbReference>
<dbReference type="PANTHER" id="PTHR23153">
    <property type="entry name" value="UBX-RELATED"/>
    <property type="match status" value="1"/>
</dbReference>
<feature type="region of interest" description="Disordered" evidence="2">
    <location>
        <begin position="18"/>
        <end position="62"/>
    </location>
</feature>
<dbReference type="GO" id="GO:0005737">
    <property type="term" value="C:cytoplasm"/>
    <property type="evidence" value="ECO:0007669"/>
    <property type="project" value="TreeGrafter"/>
</dbReference>
<dbReference type="SUPFAM" id="SSF54236">
    <property type="entry name" value="Ubiquitin-like"/>
    <property type="match status" value="1"/>
</dbReference>
<dbReference type="Proteomes" id="UP000095284">
    <property type="component" value="Unplaced"/>
</dbReference>
<organism evidence="5 6">
    <name type="scientific">Bursaphelenchus xylophilus</name>
    <name type="common">Pinewood nematode worm</name>
    <name type="synonym">Aphelenchoides xylophilus</name>
    <dbReference type="NCBI Taxonomy" id="6326"/>
    <lineage>
        <taxon>Eukaryota</taxon>
        <taxon>Metazoa</taxon>
        <taxon>Ecdysozoa</taxon>
        <taxon>Nematoda</taxon>
        <taxon>Chromadorea</taxon>
        <taxon>Rhabditida</taxon>
        <taxon>Tylenchina</taxon>
        <taxon>Tylenchomorpha</taxon>
        <taxon>Aphelenchoidea</taxon>
        <taxon>Aphelenchoididae</taxon>
        <taxon>Bursaphelenchus</taxon>
    </lineage>
</organism>
<dbReference type="PANTHER" id="PTHR23153:SF38">
    <property type="entry name" value="UBX DOMAIN-CONTAINING PROTEIN 6"/>
    <property type="match status" value="1"/>
</dbReference>
<dbReference type="SUPFAM" id="SSF143503">
    <property type="entry name" value="PUG domain-like"/>
    <property type="match status" value="1"/>
</dbReference>
<reference evidence="6" key="1">
    <citation type="submission" date="2016-11" db="UniProtKB">
        <authorList>
            <consortium name="WormBaseParasite"/>
        </authorList>
    </citation>
    <scope>IDENTIFICATION</scope>
</reference>
<sequence length="446" mass="51516">MNKLKKFLENKKLDKKFKKAGKGQVLAGSPSQSPSHASAPIRTYQPPPDTEARRQTASQLADAHERRLQGSEQHLTYAQKKIREEARKRLEEEERRNAQEAEVDYRRDERDGEKLFEHTDQISSVFYTCDLFDEDIVLPKKDMIEAVEQFLAAQIKDEPIEASIIMIWSLNRQDKVDLALPIINKYISNILQNPDEPKFKKIRTTNKVFTEKIKPVKGAEEFLRGVGFAEQLLDGPDGHKEIFLVFKDEGPDALGTLQDSLSALEAGEPVSLKLHRDPKVFRVDPSKPIPKAEVPPDFFILTPEELKREQKIREQEAERLTTLRTSKMREEDARLRKYNYKYTLIRVRFPNHYVLQGVFSVHERFSTLREFIASKVATEFGTFVLTDPANPENCFDNEQKSFADYGLIPAAVVYFDWDQDTLAQFAQLNKQPEFLHQHLVQQAETL</sequence>
<name>A0A1I7RI90_BURXY</name>
<evidence type="ECO:0000256" key="2">
    <source>
        <dbReference type="SAM" id="MobiDB-lite"/>
    </source>
</evidence>
<dbReference type="eggNOG" id="KOG2699">
    <property type="taxonomic scope" value="Eukaryota"/>
</dbReference>
<feature type="compositionally biased region" description="Low complexity" evidence="2">
    <location>
        <begin position="27"/>
        <end position="40"/>
    </location>
</feature>
<accession>A0A1I7RI90</accession>
<dbReference type="InterPro" id="IPR001012">
    <property type="entry name" value="UBX_dom"/>
</dbReference>
<evidence type="ECO:0000313" key="5">
    <source>
        <dbReference type="Proteomes" id="UP000095284"/>
    </source>
</evidence>
<dbReference type="SMART" id="SM00580">
    <property type="entry name" value="PUG"/>
    <property type="match status" value="1"/>
</dbReference>
<dbReference type="Gene3D" id="1.20.58.2190">
    <property type="match status" value="1"/>
</dbReference>
<dbReference type="InterPro" id="IPR029071">
    <property type="entry name" value="Ubiquitin-like_domsf"/>
</dbReference>
<dbReference type="AlphaFoldDB" id="A0A1I7RI90"/>
<dbReference type="Pfam" id="PF00789">
    <property type="entry name" value="UBX"/>
    <property type="match status" value="1"/>
</dbReference>
<protein>
    <submittedName>
        <fullName evidence="6">PUB domain-containing protein</fullName>
    </submittedName>
</protein>
<evidence type="ECO:0000256" key="1">
    <source>
        <dbReference type="SAM" id="Coils"/>
    </source>
</evidence>
<dbReference type="WBParaSite" id="BXY_0041900.1">
    <property type="protein sequence ID" value="BXY_0041900.1"/>
    <property type="gene ID" value="BXY_0041900"/>
</dbReference>
<proteinExistence type="predicted"/>
<feature type="coiled-coil region" evidence="1">
    <location>
        <begin position="81"/>
        <end position="111"/>
    </location>
</feature>
<evidence type="ECO:0000259" key="4">
    <source>
        <dbReference type="Pfam" id="PF09409"/>
    </source>
</evidence>
<dbReference type="InterPro" id="IPR018997">
    <property type="entry name" value="PUB_domain"/>
</dbReference>
<keyword evidence="1" id="KW-0175">Coiled coil</keyword>
<dbReference type="InterPro" id="IPR036339">
    <property type="entry name" value="PUB-like_dom_sf"/>
</dbReference>
<dbReference type="Pfam" id="PF09409">
    <property type="entry name" value="PUB"/>
    <property type="match status" value="1"/>
</dbReference>
<feature type="domain" description="PUB" evidence="4">
    <location>
        <begin position="174"/>
        <end position="257"/>
    </location>
</feature>
<evidence type="ECO:0000259" key="3">
    <source>
        <dbReference type="Pfam" id="PF00789"/>
    </source>
</evidence>
<feature type="domain" description="UBX" evidence="3">
    <location>
        <begin position="340"/>
        <end position="415"/>
    </location>
</feature>